<evidence type="ECO:0000313" key="2">
    <source>
        <dbReference type="EMBL" id="AVO46927.1"/>
    </source>
</evidence>
<dbReference type="AlphaFoldDB" id="A0A2S0NFU1"/>
<organism evidence="2 3">
    <name type="scientific">Phreatobacter cathodiphilus</name>
    <dbReference type="NCBI Taxonomy" id="1868589"/>
    <lineage>
        <taxon>Bacteria</taxon>
        <taxon>Pseudomonadati</taxon>
        <taxon>Pseudomonadota</taxon>
        <taxon>Alphaproteobacteria</taxon>
        <taxon>Hyphomicrobiales</taxon>
        <taxon>Phreatobacteraceae</taxon>
        <taxon>Phreatobacter</taxon>
    </lineage>
</organism>
<keyword evidence="1" id="KW-0732">Signal</keyword>
<dbReference type="OrthoDB" id="8020907at2"/>
<feature type="signal peptide" evidence="1">
    <location>
        <begin position="1"/>
        <end position="21"/>
    </location>
</feature>
<protein>
    <submittedName>
        <fullName evidence="2">Uncharacterized protein</fullName>
    </submittedName>
</protein>
<sequence>MKALTLGALAAALLFSAPAFAQDVRIRAGEGGVSIRTDDGRPGYRRDRRPDRVIIRERRSPRVVIRERERCRNVVIRTERPNGTVVVRRERRCG</sequence>
<evidence type="ECO:0000313" key="3">
    <source>
        <dbReference type="Proteomes" id="UP000237889"/>
    </source>
</evidence>
<dbReference type="EMBL" id="CP027668">
    <property type="protein sequence ID" value="AVO46927.1"/>
    <property type="molecule type" value="Genomic_DNA"/>
</dbReference>
<dbReference type="RefSeq" id="WP_106750297.1">
    <property type="nucleotide sequence ID" value="NZ_CP027668.1"/>
</dbReference>
<name>A0A2S0NFU1_9HYPH</name>
<keyword evidence="3" id="KW-1185">Reference proteome</keyword>
<proteinExistence type="predicted"/>
<evidence type="ECO:0000256" key="1">
    <source>
        <dbReference type="SAM" id="SignalP"/>
    </source>
</evidence>
<reference evidence="2 3" key="1">
    <citation type="submission" date="2018-03" db="EMBL/GenBank/DDBJ databases">
        <title>Genome sequencing of Phreatobacter sp.</title>
        <authorList>
            <person name="Kim S.-J."/>
            <person name="Heo J."/>
            <person name="Kwon S.-W."/>
        </authorList>
    </citation>
    <scope>NUCLEOTIDE SEQUENCE [LARGE SCALE GENOMIC DNA]</scope>
    <source>
        <strain evidence="2 3">S-12</strain>
    </source>
</reference>
<gene>
    <name evidence="2" type="ORF">C6569_18725</name>
</gene>
<feature type="chain" id="PRO_5015676171" evidence="1">
    <location>
        <begin position="22"/>
        <end position="94"/>
    </location>
</feature>
<accession>A0A2S0NFU1</accession>
<dbReference type="KEGG" id="phr:C6569_18725"/>
<dbReference type="Proteomes" id="UP000237889">
    <property type="component" value="Chromosome"/>
</dbReference>